<organism evidence="8 9">
    <name type="scientific">Quercus rubra</name>
    <name type="common">Northern red oak</name>
    <name type="synonym">Quercus borealis</name>
    <dbReference type="NCBI Taxonomy" id="3512"/>
    <lineage>
        <taxon>Eukaryota</taxon>
        <taxon>Viridiplantae</taxon>
        <taxon>Streptophyta</taxon>
        <taxon>Embryophyta</taxon>
        <taxon>Tracheophyta</taxon>
        <taxon>Spermatophyta</taxon>
        <taxon>Magnoliopsida</taxon>
        <taxon>eudicotyledons</taxon>
        <taxon>Gunneridae</taxon>
        <taxon>Pentapetalae</taxon>
        <taxon>rosids</taxon>
        <taxon>fabids</taxon>
        <taxon>Fagales</taxon>
        <taxon>Fagaceae</taxon>
        <taxon>Quercus</taxon>
    </lineage>
</organism>
<dbReference type="GO" id="GO:0098542">
    <property type="term" value="P:defense response to other organism"/>
    <property type="evidence" value="ECO:0007669"/>
    <property type="project" value="TreeGrafter"/>
</dbReference>
<keyword evidence="9" id="KW-1185">Reference proteome</keyword>
<dbReference type="InterPro" id="IPR027417">
    <property type="entry name" value="P-loop_NTPase"/>
</dbReference>
<dbReference type="SUPFAM" id="SSF52540">
    <property type="entry name" value="P-loop containing nucleoside triphosphate hydrolases"/>
    <property type="match status" value="1"/>
</dbReference>
<evidence type="ECO:0000259" key="5">
    <source>
        <dbReference type="Pfam" id="PF18052"/>
    </source>
</evidence>
<evidence type="ECO:0000256" key="3">
    <source>
        <dbReference type="ARBA" id="ARBA00022821"/>
    </source>
</evidence>
<dbReference type="Pfam" id="PF18052">
    <property type="entry name" value="Rx_N"/>
    <property type="match status" value="1"/>
</dbReference>
<dbReference type="SUPFAM" id="SSF52058">
    <property type="entry name" value="L domain-like"/>
    <property type="match status" value="1"/>
</dbReference>
<evidence type="ECO:0000259" key="4">
    <source>
        <dbReference type="Pfam" id="PF00931"/>
    </source>
</evidence>
<dbReference type="InterPro" id="IPR038005">
    <property type="entry name" value="RX-like_CC"/>
</dbReference>
<keyword evidence="2" id="KW-0547">Nucleotide-binding</keyword>
<dbReference type="FunFam" id="1.10.10.10:FF:000322">
    <property type="entry name" value="Probable disease resistance protein At1g63360"/>
    <property type="match status" value="1"/>
</dbReference>
<reference evidence="8 9" key="1">
    <citation type="journal article" date="2023" name="G3 (Bethesda)">
        <title>A haplotype-resolved chromosome-scale genome for Quercus rubra L. provides insights into the genetics of adaptive traits for red oak species.</title>
        <authorList>
            <person name="Kapoor B."/>
            <person name="Jenkins J."/>
            <person name="Schmutz J."/>
            <person name="Zhebentyayeva T."/>
            <person name="Kuelheim C."/>
            <person name="Coggeshall M."/>
            <person name="Heim C."/>
            <person name="Lasky J.R."/>
            <person name="Leites L."/>
            <person name="Islam-Faridi N."/>
            <person name="Romero-Severson J."/>
            <person name="DeLeo V.L."/>
            <person name="Lucas S.M."/>
            <person name="Lazic D."/>
            <person name="Gailing O."/>
            <person name="Carlson J."/>
            <person name="Staton M."/>
        </authorList>
    </citation>
    <scope>NUCLEOTIDE SEQUENCE [LARGE SCALE GENOMIC DNA]</scope>
    <source>
        <strain evidence="8">Pseudo-F2</strain>
    </source>
</reference>
<dbReference type="Gene3D" id="1.10.10.10">
    <property type="entry name" value="Winged helix-like DNA-binding domain superfamily/Winged helix DNA-binding domain"/>
    <property type="match status" value="1"/>
</dbReference>
<gene>
    <name evidence="8" type="ORF">RGQ29_016326</name>
</gene>
<comment type="caution">
    <text evidence="8">The sequence shown here is derived from an EMBL/GenBank/DDBJ whole genome shotgun (WGS) entry which is preliminary data.</text>
</comment>
<dbReference type="AlphaFoldDB" id="A0AAN7FFL3"/>
<evidence type="ECO:0000259" key="6">
    <source>
        <dbReference type="Pfam" id="PF23559"/>
    </source>
</evidence>
<evidence type="ECO:0000313" key="9">
    <source>
        <dbReference type="Proteomes" id="UP001324115"/>
    </source>
</evidence>
<dbReference type="InterPro" id="IPR002182">
    <property type="entry name" value="NB-ARC"/>
</dbReference>
<dbReference type="Gene3D" id="1.10.8.430">
    <property type="entry name" value="Helical domain of apoptotic protease-activating factors"/>
    <property type="match status" value="1"/>
</dbReference>
<dbReference type="PANTHER" id="PTHR23155">
    <property type="entry name" value="DISEASE RESISTANCE PROTEIN RP"/>
    <property type="match status" value="1"/>
</dbReference>
<evidence type="ECO:0000313" key="8">
    <source>
        <dbReference type="EMBL" id="KAK4591827.1"/>
    </source>
</evidence>
<dbReference type="PRINTS" id="PR00364">
    <property type="entry name" value="DISEASERSIST"/>
</dbReference>
<sequence>MAEGVVSPLIDKLISLLSGEATLLQDIHEEVADIKDELESIQSFLKDADARAAAEEDISEGVKTWVKQVREVAFRIDFFLQKSARLITVLIPHHEIAVKVQKIKALLQKIKERSEKYGFQSTGLGSSSGAQIVRWHDPRKDSLYLDDGDVVGIESPRDELICWLVEGLSHHIVVSVVGMGGLGKTTLVKKVYDHQMVRGYFDCRAWILVSQSYNIEDLLRSIIKQFRYSRKEPPLLGIDAMEEESLVNNLRDYLWKKRYVVGIKHALLDSHMGGRILITTRNREVASFCKKSSPIDVYELQALPFNKAWELFCKRAFQIDFGGQCPQALKNLSDIVKKCEGLPLAIVAIGGLLSTKDKTIIEWKNLHDSLGFEFGRNPYLAGVNKILSLSYEDLPYNLKSCFLYLGMYPEDYFINSARLIRQWIAEGFVKEIEGKTLEQVSREYLIELIHRNLVQYQLHDLLHEIILQKMKDLSFCHNFSKTCGVSYDVLKGSEDTHIHSLLLFNIDELPKFFMKTFCANFKLLKVMDFEDAPLDCIPEDVGNLFHLRYLSLRNTKVKMIPKSIGKLQNMETLDLKQSLVFDIPVEINMRRKLRHLIAYYHDNRIDFSLAWEKGVKIQKGVGCLKDLQKLCIVELNHGGVDLIEELGKLRQLRKLGIKNVSKETVKALCASIKKMNHLQSLDIASIREDEIIDLQSISSPPQCLQHLYIIGCLEKLPNWIPKLQHLVKLNIFWSRLNEDPLEVIQNLPSLWELKISHQAYNGEQLHFKVGGFPKLRELRLDCLNAVNSLLIDDGALPLLEDLLIGLSPLLKEVPSGIQHLRNLKVLRIRDLPKELEESLDPEQGSHYWIVECVPTIYLHHKVRTGYHGYDTHILRSKHLMLSRVQTTN</sequence>
<dbReference type="InterPro" id="IPR058922">
    <property type="entry name" value="WHD_DRP"/>
</dbReference>
<feature type="domain" description="NB-ARC" evidence="4">
    <location>
        <begin position="156"/>
        <end position="318"/>
    </location>
</feature>
<feature type="domain" description="Disease resistance N-terminal" evidence="5">
    <location>
        <begin position="5"/>
        <end position="80"/>
    </location>
</feature>
<dbReference type="InterPro" id="IPR044974">
    <property type="entry name" value="Disease_R_plants"/>
</dbReference>
<dbReference type="Gene3D" id="3.40.50.300">
    <property type="entry name" value="P-loop containing nucleotide triphosphate hydrolases"/>
    <property type="match status" value="1"/>
</dbReference>
<evidence type="ECO:0000256" key="2">
    <source>
        <dbReference type="ARBA" id="ARBA00022741"/>
    </source>
</evidence>
<keyword evidence="3" id="KW-0611">Plant defense</keyword>
<dbReference type="Pfam" id="PF23559">
    <property type="entry name" value="WHD_DRP"/>
    <property type="match status" value="1"/>
</dbReference>
<accession>A0AAN7FFL3</accession>
<dbReference type="InterPro" id="IPR036388">
    <property type="entry name" value="WH-like_DNA-bd_sf"/>
</dbReference>
<feature type="domain" description="Disease resistance protein winged helix" evidence="6">
    <location>
        <begin position="407"/>
        <end position="466"/>
    </location>
</feature>
<dbReference type="EMBL" id="JAXUIC010000004">
    <property type="protein sequence ID" value="KAK4591827.1"/>
    <property type="molecule type" value="Genomic_DNA"/>
</dbReference>
<evidence type="ECO:0000256" key="1">
    <source>
        <dbReference type="ARBA" id="ARBA00022737"/>
    </source>
</evidence>
<keyword evidence="1" id="KW-0677">Repeat</keyword>
<feature type="domain" description="Disease resistance R13L4/SHOC-2-like LRR" evidence="7">
    <location>
        <begin position="517"/>
        <end position="826"/>
    </location>
</feature>
<dbReference type="Gene3D" id="1.20.5.4130">
    <property type="match status" value="1"/>
</dbReference>
<dbReference type="Pfam" id="PF00931">
    <property type="entry name" value="NB-ARC"/>
    <property type="match status" value="1"/>
</dbReference>
<dbReference type="Proteomes" id="UP001324115">
    <property type="component" value="Unassembled WGS sequence"/>
</dbReference>
<dbReference type="InterPro" id="IPR055414">
    <property type="entry name" value="LRR_R13L4/SHOC2-like"/>
</dbReference>
<dbReference type="Pfam" id="PF23598">
    <property type="entry name" value="LRR_14"/>
    <property type="match status" value="1"/>
</dbReference>
<proteinExistence type="predicted"/>
<dbReference type="InterPro" id="IPR042197">
    <property type="entry name" value="Apaf_helical"/>
</dbReference>
<dbReference type="Gene3D" id="3.80.10.10">
    <property type="entry name" value="Ribonuclease Inhibitor"/>
    <property type="match status" value="1"/>
</dbReference>
<protein>
    <submittedName>
        <fullName evidence="8">Uncharacterized protein</fullName>
    </submittedName>
</protein>
<name>A0AAN7FFL3_QUERU</name>
<dbReference type="InterPro" id="IPR032675">
    <property type="entry name" value="LRR_dom_sf"/>
</dbReference>
<evidence type="ECO:0000259" key="7">
    <source>
        <dbReference type="Pfam" id="PF23598"/>
    </source>
</evidence>
<dbReference type="PANTHER" id="PTHR23155:SF1052">
    <property type="entry name" value="DISEASE RESISTANCE PROTEIN RPM1"/>
    <property type="match status" value="1"/>
</dbReference>
<dbReference type="GO" id="GO:0043531">
    <property type="term" value="F:ADP binding"/>
    <property type="evidence" value="ECO:0007669"/>
    <property type="project" value="InterPro"/>
</dbReference>
<dbReference type="CDD" id="cd14798">
    <property type="entry name" value="RX-CC_like"/>
    <property type="match status" value="1"/>
</dbReference>
<dbReference type="InterPro" id="IPR041118">
    <property type="entry name" value="Rx_N"/>
</dbReference>